<keyword evidence="1" id="KW-0723">Serine/threonine-protein kinase</keyword>
<dbReference type="Gene3D" id="3.30.200.20">
    <property type="entry name" value="Phosphorylase Kinase, domain 1"/>
    <property type="match status" value="1"/>
</dbReference>
<dbReference type="GO" id="GO:0030332">
    <property type="term" value="F:cyclin binding"/>
    <property type="evidence" value="ECO:0007669"/>
    <property type="project" value="TreeGrafter"/>
</dbReference>
<proteinExistence type="predicted"/>
<dbReference type="AlphaFoldDB" id="A0AAV1YJA9"/>
<dbReference type="Gene3D" id="1.10.510.10">
    <property type="entry name" value="Transferase(Phosphotransferase) domain 1"/>
    <property type="match status" value="1"/>
</dbReference>
<dbReference type="SUPFAM" id="SSF56112">
    <property type="entry name" value="Protein kinase-like (PK-like)"/>
    <property type="match status" value="1"/>
</dbReference>
<protein>
    <recommendedName>
        <fullName evidence="6">Protein kinase domain-containing protein</fullName>
    </recommendedName>
</protein>
<dbReference type="GO" id="GO:0010468">
    <property type="term" value="P:regulation of gene expression"/>
    <property type="evidence" value="ECO:0007669"/>
    <property type="project" value="TreeGrafter"/>
</dbReference>
<dbReference type="GO" id="GO:0005524">
    <property type="term" value="F:ATP binding"/>
    <property type="evidence" value="ECO:0007669"/>
    <property type="project" value="UniProtKB-KW"/>
</dbReference>
<dbReference type="PROSITE" id="PS50011">
    <property type="entry name" value="PROTEIN_KINASE_DOM"/>
    <property type="match status" value="1"/>
</dbReference>
<dbReference type="InterPro" id="IPR000719">
    <property type="entry name" value="Prot_kinase_dom"/>
</dbReference>
<dbReference type="GO" id="GO:0051445">
    <property type="term" value="P:regulation of meiotic cell cycle"/>
    <property type="evidence" value="ECO:0007669"/>
    <property type="project" value="TreeGrafter"/>
</dbReference>
<reference evidence="7 8" key="1">
    <citation type="submission" date="2024-03" db="EMBL/GenBank/DDBJ databases">
        <authorList>
            <person name="Martinez-Hernandez J."/>
        </authorList>
    </citation>
    <scope>NUCLEOTIDE SEQUENCE [LARGE SCALE GENOMIC DNA]</scope>
</reference>
<evidence type="ECO:0000313" key="7">
    <source>
        <dbReference type="EMBL" id="CAL0333684.1"/>
    </source>
</evidence>
<dbReference type="SMART" id="SM00220">
    <property type="entry name" value="S_TKc"/>
    <property type="match status" value="1"/>
</dbReference>
<keyword evidence="3" id="KW-0547">Nucleotide-binding</keyword>
<dbReference type="GO" id="GO:0007165">
    <property type="term" value="P:signal transduction"/>
    <property type="evidence" value="ECO:0007669"/>
    <property type="project" value="TreeGrafter"/>
</dbReference>
<dbReference type="PANTHER" id="PTHR24056:SF366">
    <property type="entry name" value="CYCLIN-DEPENDENT KINASE"/>
    <property type="match status" value="1"/>
</dbReference>
<dbReference type="EMBL" id="CAXHTB010000025">
    <property type="protein sequence ID" value="CAL0333684.1"/>
    <property type="molecule type" value="Genomic_DNA"/>
</dbReference>
<dbReference type="GO" id="GO:0005737">
    <property type="term" value="C:cytoplasm"/>
    <property type="evidence" value="ECO:0007669"/>
    <property type="project" value="TreeGrafter"/>
</dbReference>
<dbReference type="GO" id="GO:0005634">
    <property type="term" value="C:nucleus"/>
    <property type="evidence" value="ECO:0007669"/>
    <property type="project" value="TreeGrafter"/>
</dbReference>
<evidence type="ECO:0000313" key="8">
    <source>
        <dbReference type="Proteomes" id="UP001497480"/>
    </source>
</evidence>
<evidence type="ECO:0000256" key="4">
    <source>
        <dbReference type="ARBA" id="ARBA00022777"/>
    </source>
</evidence>
<dbReference type="GO" id="GO:0000307">
    <property type="term" value="C:cyclin-dependent protein kinase holoenzyme complex"/>
    <property type="evidence" value="ECO:0007669"/>
    <property type="project" value="TreeGrafter"/>
</dbReference>
<dbReference type="GO" id="GO:0004693">
    <property type="term" value="F:cyclin-dependent protein serine/threonine kinase activity"/>
    <property type="evidence" value="ECO:0007669"/>
    <property type="project" value="TreeGrafter"/>
</dbReference>
<evidence type="ECO:0000256" key="3">
    <source>
        <dbReference type="ARBA" id="ARBA00022741"/>
    </source>
</evidence>
<evidence type="ECO:0000256" key="5">
    <source>
        <dbReference type="ARBA" id="ARBA00022840"/>
    </source>
</evidence>
<dbReference type="InterPro" id="IPR011009">
    <property type="entry name" value="Kinase-like_dom_sf"/>
</dbReference>
<dbReference type="Pfam" id="PF00069">
    <property type="entry name" value="Pkinase"/>
    <property type="match status" value="1"/>
</dbReference>
<name>A0AAV1YJA9_LUPLU</name>
<organism evidence="7 8">
    <name type="scientific">Lupinus luteus</name>
    <name type="common">European yellow lupine</name>
    <dbReference type="NCBI Taxonomy" id="3873"/>
    <lineage>
        <taxon>Eukaryota</taxon>
        <taxon>Viridiplantae</taxon>
        <taxon>Streptophyta</taxon>
        <taxon>Embryophyta</taxon>
        <taxon>Tracheophyta</taxon>
        <taxon>Spermatophyta</taxon>
        <taxon>Magnoliopsida</taxon>
        <taxon>eudicotyledons</taxon>
        <taxon>Gunneridae</taxon>
        <taxon>Pentapetalae</taxon>
        <taxon>rosids</taxon>
        <taxon>fabids</taxon>
        <taxon>Fabales</taxon>
        <taxon>Fabaceae</taxon>
        <taxon>Papilionoideae</taxon>
        <taxon>50 kb inversion clade</taxon>
        <taxon>genistoids sensu lato</taxon>
        <taxon>core genistoids</taxon>
        <taxon>Genisteae</taxon>
        <taxon>Lupinus</taxon>
    </lineage>
</organism>
<sequence>MAEEIDDIDYNDNLFMRLLQCTLCRKTNRFNYEGFSYKILQTIDDGVYGRVYRCRHSATGDIVAIKHINFDDEKIGVPSSVIREVSLLRSLQHVNVVGLLRVLTKETHVNLVFEPLDQDLGRYIRDNRGVQDRSTRRSFMWQILNGVAYCHAHKILHRDLKPRNIWIDESGLLIRIADFGLAREFGGDMPANRYYRAPEVLLHSEHYSSGIDLWSVGCIFGEMVLGMPIFAAINTFDELDAIFRMLGTPSEETWPGITQFPPIASYAIYSPMDLSTVFSDLEPVGLELLKMLLCLDPKGRISAETALKHEYFNVQSESE</sequence>
<dbReference type="GO" id="GO:0010389">
    <property type="term" value="P:regulation of G2/M transition of mitotic cell cycle"/>
    <property type="evidence" value="ECO:0007669"/>
    <property type="project" value="TreeGrafter"/>
</dbReference>
<feature type="domain" description="Protein kinase" evidence="6">
    <location>
        <begin position="37"/>
        <end position="312"/>
    </location>
</feature>
<accession>A0AAV1YJA9</accession>
<keyword evidence="8" id="KW-1185">Reference proteome</keyword>
<keyword evidence="2" id="KW-0808">Transferase</keyword>
<dbReference type="InterPro" id="IPR050108">
    <property type="entry name" value="CDK"/>
</dbReference>
<dbReference type="GO" id="GO:0000082">
    <property type="term" value="P:G1/S transition of mitotic cell cycle"/>
    <property type="evidence" value="ECO:0007669"/>
    <property type="project" value="TreeGrafter"/>
</dbReference>
<evidence type="ECO:0000256" key="1">
    <source>
        <dbReference type="ARBA" id="ARBA00022527"/>
    </source>
</evidence>
<evidence type="ECO:0000256" key="2">
    <source>
        <dbReference type="ARBA" id="ARBA00022679"/>
    </source>
</evidence>
<keyword evidence="4" id="KW-0418">Kinase</keyword>
<keyword evidence="5" id="KW-0067">ATP-binding</keyword>
<dbReference type="Proteomes" id="UP001497480">
    <property type="component" value="Unassembled WGS sequence"/>
</dbReference>
<dbReference type="FunFam" id="1.10.510.10:FF:000624">
    <property type="entry name" value="Mitogen-activated protein kinase"/>
    <property type="match status" value="1"/>
</dbReference>
<comment type="caution">
    <text evidence="7">The sequence shown here is derived from an EMBL/GenBank/DDBJ whole genome shotgun (WGS) entry which is preliminary data.</text>
</comment>
<evidence type="ECO:0000259" key="6">
    <source>
        <dbReference type="PROSITE" id="PS50011"/>
    </source>
</evidence>
<gene>
    <name evidence="7" type="ORF">LLUT_LOCUS34744</name>
</gene>
<dbReference type="PANTHER" id="PTHR24056">
    <property type="entry name" value="CELL DIVISION PROTEIN KINASE"/>
    <property type="match status" value="1"/>
</dbReference>